<evidence type="ECO:0000256" key="1">
    <source>
        <dbReference type="ARBA" id="ARBA00006620"/>
    </source>
</evidence>
<evidence type="ECO:0000256" key="5">
    <source>
        <dbReference type="ARBA" id="ARBA00022801"/>
    </source>
</evidence>
<dbReference type="RefSeq" id="WP_128913717.1">
    <property type="nucleotide sequence ID" value="NZ_RDSM01000002.1"/>
</dbReference>
<dbReference type="InterPro" id="IPR038570">
    <property type="entry name" value="HicA_sf"/>
</dbReference>
<dbReference type="AlphaFoldDB" id="A0A4Q0SYB1"/>
<keyword evidence="6" id="KW-0694">RNA-binding</keyword>
<comment type="caution">
    <text evidence="9">The sequence shown here is derived from an EMBL/GenBank/DDBJ whole genome shotgun (WGS) entry which is preliminary data.</text>
</comment>
<protein>
    <recommendedName>
        <fullName evidence="11">YcfA family protein</fullName>
    </recommendedName>
</protein>
<keyword evidence="5" id="KW-0378">Hydrolase</keyword>
<dbReference type="OrthoDB" id="9811409at2"/>
<gene>
    <name evidence="9" type="ORF">GRAN_3070</name>
</gene>
<evidence type="ECO:0000256" key="6">
    <source>
        <dbReference type="ARBA" id="ARBA00022884"/>
    </source>
</evidence>
<dbReference type="GO" id="GO:0003729">
    <property type="term" value="F:mRNA binding"/>
    <property type="evidence" value="ECO:0007669"/>
    <property type="project" value="InterPro"/>
</dbReference>
<evidence type="ECO:0000256" key="2">
    <source>
        <dbReference type="ARBA" id="ARBA00022649"/>
    </source>
</evidence>
<keyword evidence="2" id="KW-1277">Toxin-antitoxin system</keyword>
<evidence type="ECO:0000256" key="3">
    <source>
        <dbReference type="ARBA" id="ARBA00022722"/>
    </source>
</evidence>
<proteinExistence type="inferred from homology"/>
<name>A0A4Q0SYB1_9BACT</name>
<dbReference type="GO" id="GO:0004519">
    <property type="term" value="F:endonuclease activity"/>
    <property type="evidence" value="ECO:0007669"/>
    <property type="project" value="UniProtKB-KW"/>
</dbReference>
<evidence type="ECO:0000313" key="10">
    <source>
        <dbReference type="Proteomes" id="UP000289437"/>
    </source>
</evidence>
<evidence type="ECO:0000256" key="7">
    <source>
        <dbReference type="ARBA" id="ARBA00023016"/>
    </source>
</evidence>
<evidence type="ECO:0008006" key="11">
    <source>
        <dbReference type="Google" id="ProtNLM"/>
    </source>
</evidence>
<dbReference type="EMBL" id="RDSM01000002">
    <property type="protein sequence ID" value="RXH56213.1"/>
    <property type="molecule type" value="Genomic_DNA"/>
</dbReference>
<dbReference type="Proteomes" id="UP000289437">
    <property type="component" value="Unassembled WGS sequence"/>
</dbReference>
<comment type="similarity">
    <text evidence="1">Belongs to the HicA mRNA interferase family.</text>
</comment>
<accession>A0A4Q0SYB1</accession>
<evidence type="ECO:0000256" key="4">
    <source>
        <dbReference type="ARBA" id="ARBA00022759"/>
    </source>
</evidence>
<keyword evidence="4" id="KW-0255">Endonuclease</keyword>
<organism evidence="9 10">
    <name type="scientific">Granulicella sibirica</name>
    <dbReference type="NCBI Taxonomy" id="2479048"/>
    <lineage>
        <taxon>Bacteria</taxon>
        <taxon>Pseudomonadati</taxon>
        <taxon>Acidobacteriota</taxon>
        <taxon>Terriglobia</taxon>
        <taxon>Terriglobales</taxon>
        <taxon>Acidobacteriaceae</taxon>
        <taxon>Granulicella</taxon>
    </lineage>
</organism>
<keyword evidence="3" id="KW-0540">Nuclease</keyword>
<keyword evidence="10" id="KW-1185">Reference proteome</keyword>
<dbReference type="Gene3D" id="3.30.920.30">
    <property type="entry name" value="Hypothetical protein"/>
    <property type="match status" value="1"/>
</dbReference>
<dbReference type="Pfam" id="PF07927">
    <property type="entry name" value="HicA_toxin"/>
    <property type="match status" value="1"/>
</dbReference>
<keyword evidence="7" id="KW-0346">Stress response</keyword>
<dbReference type="GO" id="GO:0016787">
    <property type="term" value="F:hydrolase activity"/>
    <property type="evidence" value="ECO:0007669"/>
    <property type="project" value="UniProtKB-KW"/>
</dbReference>
<feature type="region of interest" description="Disordered" evidence="8">
    <location>
        <begin position="38"/>
        <end position="61"/>
    </location>
</feature>
<dbReference type="SUPFAM" id="SSF54786">
    <property type="entry name" value="YcfA/nrd intein domain"/>
    <property type="match status" value="1"/>
</dbReference>
<evidence type="ECO:0000313" key="9">
    <source>
        <dbReference type="EMBL" id="RXH56213.1"/>
    </source>
</evidence>
<reference evidence="9 10" key="1">
    <citation type="submission" date="2018-11" db="EMBL/GenBank/DDBJ databases">
        <authorList>
            <person name="Mardanov A.V."/>
            <person name="Ravin N.V."/>
            <person name="Dedysh S.N."/>
        </authorList>
    </citation>
    <scope>NUCLEOTIDE SEQUENCE [LARGE SCALE GENOMIC DNA]</scope>
    <source>
        <strain evidence="9 10">AF10</strain>
    </source>
</reference>
<evidence type="ECO:0000256" key="8">
    <source>
        <dbReference type="SAM" id="MobiDB-lite"/>
    </source>
</evidence>
<dbReference type="InterPro" id="IPR012933">
    <property type="entry name" value="HicA_mRNA_interferase"/>
</dbReference>
<sequence>MKVRDIIKLIEQDGWYHVRTTGSHRHFYHPTKTGTVTIPGQLGKDIPEGTKNSVLKQAKLK</sequence>
<reference evidence="10" key="2">
    <citation type="submission" date="2019-02" db="EMBL/GenBank/DDBJ databases">
        <title>Granulicella sibirica sp. nov., a psychrotolerant acidobacterium isolated from an organic soil layer in forested tundra, West Siberia.</title>
        <authorList>
            <person name="Oshkin I.Y."/>
            <person name="Kulichevskaya I.S."/>
            <person name="Rijpstra W.I.C."/>
            <person name="Sinninghe Damste J.S."/>
            <person name="Rakitin A.L."/>
            <person name="Ravin N.V."/>
            <person name="Dedysh S.N."/>
        </authorList>
    </citation>
    <scope>NUCLEOTIDE SEQUENCE [LARGE SCALE GENOMIC DNA]</scope>
    <source>
        <strain evidence="10">AF10</strain>
    </source>
</reference>